<dbReference type="OrthoDB" id="195421at2759"/>
<feature type="compositionally biased region" description="Basic and acidic residues" evidence="2">
    <location>
        <begin position="430"/>
        <end position="443"/>
    </location>
</feature>
<feature type="coiled-coil region" evidence="1">
    <location>
        <begin position="753"/>
        <end position="780"/>
    </location>
</feature>
<keyword evidence="4" id="KW-1185">Reference proteome</keyword>
<feature type="compositionally biased region" description="Basic and acidic residues" evidence="2">
    <location>
        <begin position="220"/>
        <end position="248"/>
    </location>
</feature>
<feature type="compositionally biased region" description="Basic and acidic residues" evidence="2">
    <location>
        <begin position="256"/>
        <end position="266"/>
    </location>
</feature>
<name>A0A1Z5JWB9_FISSO</name>
<feature type="coiled-coil region" evidence="1">
    <location>
        <begin position="358"/>
        <end position="397"/>
    </location>
</feature>
<evidence type="ECO:0000256" key="2">
    <source>
        <dbReference type="SAM" id="MobiDB-lite"/>
    </source>
</evidence>
<accession>A0A1Z5JWB9</accession>
<evidence type="ECO:0000313" key="4">
    <source>
        <dbReference type="Proteomes" id="UP000198406"/>
    </source>
</evidence>
<comment type="caution">
    <text evidence="3">The sequence shown here is derived from an EMBL/GenBank/DDBJ whole genome shotgun (WGS) entry which is preliminary data.</text>
</comment>
<feature type="region of interest" description="Disordered" evidence="2">
    <location>
        <begin position="220"/>
        <end position="268"/>
    </location>
</feature>
<reference evidence="3 4" key="1">
    <citation type="journal article" date="2015" name="Plant Cell">
        <title>Oil accumulation by the oleaginous diatom Fistulifera solaris as revealed by the genome and transcriptome.</title>
        <authorList>
            <person name="Tanaka T."/>
            <person name="Maeda Y."/>
            <person name="Veluchamy A."/>
            <person name="Tanaka M."/>
            <person name="Abida H."/>
            <person name="Marechal E."/>
            <person name="Bowler C."/>
            <person name="Muto M."/>
            <person name="Sunaga Y."/>
            <person name="Tanaka M."/>
            <person name="Yoshino T."/>
            <person name="Taniguchi T."/>
            <person name="Fukuda Y."/>
            <person name="Nemoto M."/>
            <person name="Matsumoto M."/>
            <person name="Wong P.S."/>
            <person name="Aburatani S."/>
            <person name="Fujibuchi W."/>
        </authorList>
    </citation>
    <scope>NUCLEOTIDE SEQUENCE [LARGE SCALE GENOMIC DNA]</scope>
    <source>
        <strain evidence="3 4">JPCC DA0580</strain>
    </source>
</reference>
<sequence length="878" mass="103425">MSLLIPPSTGKKKARARRVFGTSLIDGLDGSLCYSYSEDESRATSLATNKSENVSKSFLHVDQSTDSENRVNDSTSSNSSFCEISKSTSFNTSNISVLGPFGKIIESDEGKVESATPTKIDRGDSRVQERLRVMRINNIKSPVRRNLVKATQDAINQAAISVNQSLRAAHVSKVANHRQLTSSIAHERQGWKANKVDAKKVSQLAHKARLQAISLEKELSSHLSRDRAKRKQNERSNKLHEIEKETEFKSQSFRDQQQRLKEDKELRHRKSMATRALLRANYRQGKRKLQLQRIEEEKAIFEERHEASVALREFTRDNNEKRRKSFAFRNGDARRIRELHAQLEAQRLHDEHQSFELKRAGEKDAEAYRREMEELRRESLAGRNAEARKQREKLKVMESENMVKEHKSYQLKWAGEKDAEAYQAKLEEERRKSLASRGDEIRKQRQIMSESADKQARIEHESFELKWSGERDAEAYQRKLQEERRQSLEKRNAFAKKQREQMATIAAEALHHEHESYELKWSGEKDAELYLENERKQRRDSLAFRNNEGRRVRELEERFHAEELASEHQSYELKWTGERDAKAYELRLASERRESLQNRNSHSRKQRELEAEMSSLEARAAHASYELKWAAEKDAENYTKRMQQERRESLAFRNKERARHANVMAELRSIALEKEHESFALKWAGERDAEDYFADLEQQRRQSLQLRGKQKMHEREIQSLLHDKELKQIREDEELRAADQRKVDQYRKDCAARDRASLEFRRKEARAQRITEQIRLLEKQAIDSKNFLLECDAHRDVEEYLKDCKRRRRLSLAFRAKERRVHSKWQQKKAEETRQEVSDEVQGRLLDRHYIELAQHEERTRLALKSIRSAGISRKTHS</sequence>
<gene>
    <name evidence="3" type="ORF">FisN_25Hh103</name>
</gene>
<keyword evidence="1" id="KW-0175">Coiled coil</keyword>
<dbReference type="EMBL" id="BDSP01000124">
    <property type="protein sequence ID" value="GAX18122.1"/>
    <property type="molecule type" value="Genomic_DNA"/>
</dbReference>
<dbReference type="AlphaFoldDB" id="A0A1Z5JWB9"/>
<dbReference type="Proteomes" id="UP000198406">
    <property type="component" value="Unassembled WGS sequence"/>
</dbReference>
<proteinExistence type="predicted"/>
<evidence type="ECO:0000256" key="1">
    <source>
        <dbReference type="SAM" id="Coils"/>
    </source>
</evidence>
<dbReference type="InParanoid" id="A0A1Z5JWB9"/>
<evidence type="ECO:0000313" key="3">
    <source>
        <dbReference type="EMBL" id="GAX18122.1"/>
    </source>
</evidence>
<feature type="coiled-coil region" evidence="1">
    <location>
        <begin position="586"/>
        <end position="648"/>
    </location>
</feature>
<organism evidence="3 4">
    <name type="scientific">Fistulifera solaris</name>
    <name type="common">Oleaginous diatom</name>
    <dbReference type="NCBI Taxonomy" id="1519565"/>
    <lineage>
        <taxon>Eukaryota</taxon>
        <taxon>Sar</taxon>
        <taxon>Stramenopiles</taxon>
        <taxon>Ochrophyta</taxon>
        <taxon>Bacillariophyta</taxon>
        <taxon>Bacillariophyceae</taxon>
        <taxon>Bacillariophycidae</taxon>
        <taxon>Naviculales</taxon>
        <taxon>Naviculaceae</taxon>
        <taxon>Fistulifera</taxon>
    </lineage>
</organism>
<protein>
    <submittedName>
        <fullName evidence="3">Uncharacterized protein</fullName>
    </submittedName>
</protein>
<feature type="region of interest" description="Disordered" evidence="2">
    <location>
        <begin position="430"/>
        <end position="455"/>
    </location>
</feature>